<dbReference type="GO" id="GO:0010181">
    <property type="term" value="F:FMN binding"/>
    <property type="evidence" value="ECO:0007669"/>
    <property type="project" value="UniProtKB-UniRule"/>
</dbReference>
<evidence type="ECO:0000313" key="9">
    <source>
        <dbReference type="Proteomes" id="UP001183629"/>
    </source>
</evidence>
<reference evidence="8 9" key="1">
    <citation type="submission" date="2023-07" db="EMBL/GenBank/DDBJ databases">
        <title>Sequencing the genomes of 1000 actinobacteria strains.</title>
        <authorList>
            <person name="Klenk H.-P."/>
        </authorList>
    </citation>
    <scope>NUCLEOTIDE SEQUENCE [LARGE SCALE GENOMIC DNA]</scope>
    <source>
        <strain evidence="8 9">DSM 44711</strain>
    </source>
</reference>
<dbReference type="InterPro" id="IPR023048">
    <property type="entry name" value="NADH:quinone_OxRdtase_FMN_depd"/>
</dbReference>
<dbReference type="AlphaFoldDB" id="A0AAE3ZUX2"/>
<comment type="function">
    <text evidence="6">Quinone reductase that provides resistance to thiol-specific stress caused by electrophilic quinones.</text>
</comment>
<evidence type="ECO:0000256" key="1">
    <source>
        <dbReference type="ARBA" id="ARBA00022630"/>
    </source>
</evidence>
<dbReference type="PANTHER" id="PTHR43741">
    <property type="entry name" value="FMN-DEPENDENT NADH-AZOREDUCTASE 1"/>
    <property type="match status" value="1"/>
</dbReference>
<keyword evidence="1 6" id="KW-0285">Flavoprotein</keyword>
<dbReference type="HAMAP" id="MF_01216">
    <property type="entry name" value="Azoreductase_type1"/>
    <property type="match status" value="1"/>
</dbReference>
<name>A0AAE3ZUX2_9ACTN</name>
<dbReference type="GO" id="GO:0016652">
    <property type="term" value="F:oxidoreductase activity, acting on NAD(P)H as acceptor"/>
    <property type="evidence" value="ECO:0007669"/>
    <property type="project" value="UniProtKB-UniRule"/>
</dbReference>
<dbReference type="EMBL" id="JAVDYC010000001">
    <property type="protein sequence ID" value="MDR7326523.1"/>
    <property type="molecule type" value="Genomic_DNA"/>
</dbReference>
<sequence>MTLYRLDASIRTEGSVTRAVADTVQNAWSETHPGAQVLRRDLGAHPLPADSWRNAVGVGFTPVEERTAAQRDAAALASVLGDELLAADAYLFAIPLYNYNIPHHVKSWFDLLLTEPRFAPGGDRILEGRPAVVVTARGGGYGPGTPREGWDHSTPYLRRMFADILGLDVHVAEAELTLAGVNPAMEALRGLAAQSLADAHTTAEEHGRTIAARVAALTAA</sequence>
<keyword evidence="9" id="KW-1185">Reference proteome</keyword>
<comment type="caution">
    <text evidence="6">Lacks conserved residue(s) required for the propagation of feature annotation.</text>
</comment>
<dbReference type="RefSeq" id="WP_310422366.1">
    <property type="nucleotide sequence ID" value="NZ_JAVDYC010000001.1"/>
</dbReference>
<dbReference type="Proteomes" id="UP001183629">
    <property type="component" value="Unassembled WGS sequence"/>
</dbReference>
<dbReference type="GO" id="GO:0016655">
    <property type="term" value="F:oxidoreductase activity, acting on NAD(P)H, quinone or similar compound as acceptor"/>
    <property type="evidence" value="ECO:0007669"/>
    <property type="project" value="InterPro"/>
</dbReference>
<comment type="cofactor">
    <cofactor evidence="6">
        <name>FMN</name>
        <dbReference type="ChEBI" id="CHEBI:58210"/>
    </cofactor>
    <text evidence="6">Binds 1 FMN per subunit.</text>
</comment>
<dbReference type="PANTHER" id="PTHR43741:SF4">
    <property type="entry name" value="FMN-DEPENDENT NADH:QUINONE OXIDOREDUCTASE"/>
    <property type="match status" value="1"/>
</dbReference>
<comment type="catalytic activity">
    <reaction evidence="5">
        <text>N,N-dimethyl-1,4-phenylenediamine + anthranilate + 2 NAD(+) = 2-(4-dimethylaminophenyl)diazenylbenzoate + 2 NADH + 2 H(+)</text>
        <dbReference type="Rhea" id="RHEA:55872"/>
        <dbReference type="ChEBI" id="CHEBI:15378"/>
        <dbReference type="ChEBI" id="CHEBI:15783"/>
        <dbReference type="ChEBI" id="CHEBI:16567"/>
        <dbReference type="ChEBI" id="CHEBI:57540"/>
        <dbReference type="ChEBI" id="CHEBI:57945"/>
        <dbReference type="ChEBI" id="CHEBI:71579"/>
        <dbReference type="EC" id="1.7.1.17"/>
    </reaction>
    <physiologicalReaction direction="right-to-left" evidence="5">
        <dbReference type="Rhea" id="RHEA:55874"/>
    </physiologicalReaction>
</comment>
<dbReference type="InterPro" id="IPR029039">
    <property type="entry name" value="Flavoprotein-like_sf"/>
</dbReference>
<keyword evidence="4 6" id="KW-0520">NAD</keyword>
<accession>A0AAE3ZUX2</accession>
<evidence type="ECO:0000313" key="8">
    <source>
        <dbReference type="EMBL" id="MDR7326523.1"/>
    </source>
</evidence>
<evidence type="ECO:0000256" key="4">
    <source>
        <dbReference type="ARBA" id="ARBA00023027"/>
    </source>
</evidence>
<dbReference type="Pfam" id="PF02525">
    <property type="entry name" value="Flavodoxin_2"/>
    <property type="match status" value="1"/>
</dbReference>
<dbReference type="Gene3D" id="3.40.50.360">
    <property type="match status" value="1"/>
</dbReference>
<evidence type="ECO:0000256" key="3">
    <source>
        <dbReference type="ARBA" id="ARBA00023002"/>
    </source>
</evidence>
<gene>
    <name evidence="6" type="primary">azoR</name>
    <name evidence="8" type="ORF">J2S44_006773</name>
</gene>
<comment type="catalytic activity">
    <reaction evidence="6">
        <text>2 a quinone + NADH + H(+) = 2 a 1,4-benzosemiquinone + NAD(+)</text>
        <dbReference type="Rhea" id="RHEA:65952"/>
        <dbReference type="ChEBI" id="CHEBI:15378"/>
        <dbReference type="ChEBI" id="CHEBI:57540"/>
        <dbReference type="ChEBI" id="CHEBI:57945"/>
        <dbReference type="ChEBI" id="CHEBI:132124"/>
        <dbReference type="ChEBI" id="CHEBI:134225"/>
    </reaction>
</comment>
<comment type="caution">
    <text evidence="8">The sequence shown here is derived from an EMBL/GenBank/DDBJ whole genome shotgun (WGS) entry which is preliminary data.</text>
</comment>
<evidence type="ECO:0000256" key="6">
    <source>
        <dbReference type="HAMAP-Rule" id="MF_01216"/>
    </source>
</evidence>
<comment type="function">
    <text evidence="6">Also exhibits azoreductase activity. Catalyzes the reductive cleavage of the azo bond in aromatic azo compounds to the corresponding amines.</text>
</comment>
<dbReference type="SUPFAM" id="SSF52218">
    <property type="entry name" value="Flavoproteins"/>
    <property type="match status" value="1"/>
</dbReference>
<protein>
    <recommendedName>
        <fullName evidence="6">FMN dependent NADH:quinone oxidoreductase</fullName>
        <ecNumber evidence="6">1.6.5.-</ecNumber>
    </recommendedName>
    <alternativeName>
        <fullName evidence="6">Azo-dye reductase</fullName>
    </alternativeName>
    <alternativeName>
        <fullName evidence="6">FMN-dependent NADH-azo compound oxidoreductase</fullName>
    </alternativeName>
    <alternativeName>
        <fullName evidence="6">FMN-dependent NADH-azoreductase</fullName>
        <ecNumber evidence="6">1.7.1.17</ecNumber>
    </alternativeName>
</protein>
<feature type="binding site" evidence="6">
    <location>
        <position position="9"/>
    </location>
    <ligand>
        <name>FMN</name>
        <dbReference type="ChEBI" id="CHEBI:58210"/>
    </ligand>
</feature>
<comment type="similarity">
    <text evidence="6">Belongs to the azoreductase type 1 family.</text>
</comment>
<dbReference type="GO" id="GO:0009055">
    <property type="term" value="F:electron transfer activity"/>
    <property type="evidence" value="ECO:0007669"/>
    <property type="project" value="UniProtKB-UniRule"/>
</dbReference>
<evidence type="ECO:0000256" key="5">
    <source>
        <dbReference type="ARBA" id="ARBA00048542"/>
    </source>
</evidence>
<organism evidence="8 9">
    <name type="scientific">Catenuloplanes niger</name>
    <dbReference type="NCBI Taxonomy" id="587534"/>
    <lineage>
        <taxon>Bacteria</taxon>
        <taxon>Bacillati</taxon>
        <taxon>Actinomycetota</taxon>
        <taxon>Actinomycetes</taxon>
        <taxon>Micromonosporales</taxon>
        <taxon>Micromonosporaceae</taxon>
        <taxon>Catenuloplanes</taxon>
    </lineage>
</organism>
<proteinExistence type="inferred from homology"/>
<evidence type="ECO:0000256" key="2">
    <source>
        <dbReference type="ARBA" id="ARBA00022643"/>
    </source>
</evidence>
<dbReference type="EC" id="1.7.1.17" evidence="6"/>
<dbReference type="InterPro" id="IPR003680">
    <property type="entry name" value="Flavodoxin_fold"/>
</dbReference>
<feature type="domain" description="Flavodoxin-like fold" evidence="7">
    <location>
        <begin position="1"/>
        <end position="169"/>
    </location>
</feature>
<comment type="subunit">
    <text evidence="6">Homodimer.</text>
</comment>
<keyword evidence="3 6" id="KW-0560">Oxidoreductase</keyword>
<dbReference type="EC" id="1.6.5.-" evidence="6"/>
<keyword evidence="2 6" id="KW-0288">FMN</keyword>
<evidence type="ECO:0000259" key="7">
    <source>
        <dbReference type="Pfam" id="PF02525"/>
    </source>
</evidence>
<dbReference type="InterPro" id="IPR050104">
    <property type="entry name" value="FMN-dep_NADH:Q_OxRdtase_AzoR1"/>
</dbReference>